<sequence length="55" mass="6477">MNALNTLCDKNNYNSFGFTLRMEIEALLHIFSRLLKSIENNTYCMNFASLYQDCF</sequence>
<evidence type="ECO:0000313" key="2">
    <source>
        <dbReference type="Proteomes" id="UP000020773"/>
    </source>
</evidence>
<protein>
    <submittedName>
        <fullName evidence="1">Uncharacterized protein</fullName>
    </submittedName>
</protein>
<accession>A0A015TZD9</accession>
<gene>
    <name evidence="1" type="ORF">M125_5514</name>
</gene>
<dbReference type="AlphaFoldDB" id="A0A015TZD9"/>
<evidence type="ECO:0000313" key="1">
    <source>
        <dbReference type="EMBL" id="EXY87857.1"/>
    </source>
</evidence>
<dbReference type="Proteomes" id="UP000020773">
    <property type="component" value="Unassembled WGS sequence"/>
</dbReference>
<reference evidence="1 2" key="1">
    <citation type="submission" date="2014-02" db="EMBL/GenBank/DDBJ databases">
        <authorList>
            <person name="Sears C."/>
            <person name="Carroll K."/>
            <person name="Sack B.R."/>
            <person name="Qadri F."/>
            <person name="Myers L.L."/>
            <person name="Chung G.-T."/>
            <person name="Escheverria P."/>
            <person name="Fraser C.M."/>
            <person name="Sadzewicz L."/>
            <person name="Shefchek K.A."/>
            <person name="Tallon L."/>
            <person name="Das S.P."/>
            <person name="Daugherty S."/>
            <person name="Mongodin E.F."/>
        </authorList>
    </citation>
    <scope>NUCLEOTIDE SEQUENCE [LARGE SCALE GENOMIC DNA]</scope>
    <source>
        <strain evidence="2">3998T(B)3</strain>
    </source>
</reference>
<proteinExistence type="predicted"/>
<feature type="non-terminal residue" evidence="1">
    <location>
        <position position="55"/>
    </location>
</feature>
<dbReference type="EMBL" id="JGDB01000366">
    <property type="protein sequence ID" value="EXY87857.1"/>
    <property type="molecule type" value="Genomic_DNA"/>
</dbReference>
<name>A0A015TZD9_BACFG</name>
<comment type="caution">
    <text evidence="1">The sequence shown here is derived from an EMBL/GenBank/DDBJ whole genome shotgun (WGS) entry which is preliminary data.</text>
</comment>
<organism evidence="1 2">
    <name type="scientific">Bacteroides fragilis str. 3998T(B)3</name>
    <dbReference type="NCBI Taxonomy" id="1339316"/>
    <lineage>
        <taxon>Bacteria</taxon>
        <taxon>Pseudomonadati</taxon>
        <taxon>Bacteroidota</taxon>
        <taxon>Bacteroidia</taxon>
        <taxon>Bacteroidales</taxon>
        <taxon>Bacteroidaceae</taxon>
        <taxon>Bacteroides</taxon>
    </lineage>
</organism>